<sequence length="172" mass="18348">MYDFDPVTARWSIRSSPQPGLFCPPATRKLGPRPAAAPASWSRPAAVPTCWSWLVAAIRIRRSCSTERTPGSAASRRAWTAVISAANPGIPRKLCNTLPVPRLCILAPSTRFFKVTMYRPGKAPGAPIPITVPIADAGDGPTRAAEAATAEVTKAPRDHLRMPAKSATPTRA</sequence>
<organism evidence="2 3">
    <name type="scientific">Actinoplanes ianthinogenes</name>
    <dbReference type="NCBI Taxonomy" id="122358"/>
    <lineage>
        <taxon>Bacteria</taxon>
        <taxon>Bacillati</taxon>
        <taxon>Actinomycetota</taxon>
        <taxon>Actinomycetes</taxon>
        <taxon>Micromonosporales</taxon>
        <taxon>Micromonosporaceae</taxon>
        <taxon>Actinoplanes</taxon>
    </lineage>
</organism>
<reference evidence="2 3" key="1">
    <citation type="submission" date="2020-08" db="EMBL/GenBank/DDBJ databases">
        <title>Whole genome shotgun sequence of Actinoplanes ianthinogenes NBRC 13996.</title>
        <authorList>
            <person name="Komaki H."/>
            <person name="Tamura T."/>
        </authorList>
    </citation>
    <scope>NUCLEOTIDE SEQUENCE [LARGE SCALE GENOMIC DNA]</scope>
    <source>
        <strain evidence="2 3">NBRC 13996</strain>
    </source>
</reference>
<keyword evidence="3" id="KW-1185">Reference proteome</keyword>
<feature type="compositionally biased region" description="Low complexity" evidence="1">
    <location>
        <begin position="144"/>
        <end position="153"/>
    </location>
</feature>
<evidence type="ECO:0000313" key="2">
    <source>
        <dbReference type="EMBL" id="BCJ41973.1"/>
    </source>
</evidence>
<dbReference type="Proteomes" id="UP000676967">
    <property type="component" value="Chromosome"/>
</dbReference>
<accession>A0ABM7LRW8</accession>
<protein>
    <submittedName>
        <fullName evidence="2">Uncharacterized protein</fullName>
    </submittedName>
</protein>
<evidence type="ECO:0000256" key="1">
    <source>
        <dbReference type="SAM" id="MobiDB-lite"/>
    </source>
</evidence>
<feature type="region of interest" description="Disordered" evidence="1">
    <location>
        <begin position="139"/>
        <end position="172"/>
    </location>
</feature>
<proteinExistence type="predicted"/>
<name>A0ABM7LRW8_9ACTN</name>
<evidence type="ECO:0000313" key="3">
    <source>
        <dbReference type="Proteomes" id="UP000676967"/>
    </source>
</evidence>
<dbReference type="EMBL" id="AP023356">
    <property type="protein sequence ID" value="BCJ41973.1"/>
    <property type="molecule type" value="Genomic_DNA"/>
</dbReference>
<gene>
    <name evidence="2" type="ORF">Aiant_26300</name>
</gene>